<reference evidence="2 3" key="1">
    <citation type="submission" date="2019-03" db="EMBL/GenBank/DDBJ databases">
        <authorList>
            <consortium name="Pathogen Informatics"/>
        </authorList>
    </citation>
    <scope>NUCLEOTIDE SEQUENCE [LARGE SCALE GENOMIC DNA]</scope>
    <source>
        <strain evidence="2 3">NCTC12993</strain>
    </source>
</reference>
<keyword evidence="3" id="KW-1185">Reference proteome</keyword>
<dbReference type="Proteomes" id="UP000401081">
    <property type="component" value="Unassembled WGS sequence"/>
</dbReference>
<accession>A0A485B3E3</accession>
<sequence length="86" mass="9496">MKSETWKEGALGASGEDNHHHDHPNQAAVEGHPTVPDAEQIERILQEQVKVVEHDVADASAEEDPEEARVQQVFNFIFCPAAVRGD</sequence>
<evidence type="ECO:0000313" key="2">
    <source>
        <dbReference type="EMBL" id="VFS63199.1"/>
    </source>
</evidence>
<feature type="region of interest" description="Disordered" evidence="1">
    <location>
        <begin position="1"/>
        <end position="34"/>
    </location>
</feature>
<name>A0A485B3E3_KLUCR</name>
<gene>
    <name evidence="2" type="ORF">NCTC12993_02519</name>
</gene>
<dbReference type="AlphaFoldDB" id="A0A485B3E3"/>
<dbReference type="EMBL" id="CAADJD010000018">
    <property type="protein sequence ID" value="VFS63199.1"/>
    <property type="molecule type" value="Genomic_DNA"/>
</dbReference>
<evidence type="ECO:0000313" key="3">
    <source>
        <dbReference type="Proteomes" id="UP000401081"/>
    </source>
</evidence>
<organism evidence="2 3">
    <name type="scientific">Kluyvera cryocrescens</name>
    <name type="common">Kluyvera citrophila</name>
    <dbReference type="NCBI Taxonomy" id="580"/>
    <lineage>
        <taxon>Bacteria</taxon>
        <taxon>Pseudomonadati</taxon>
        <taxon>Pseudomonadota</taxon>
        <taxon>Gammaproteobacteria</taxon>
        <taxon>Enterobacterales</taxon>
        <taxon>Enterobacteriaceae</taxon>
        <taxon>Kluyvera</taxon>
    </lineage>
</organism>
<evidence type="ECO:0000256" key="1">
    <source>
        <dbReference type="SAM" id="MobiDB-lite"/>
    </source>
</evidence>
<protein>
    <submittedName>
        <fullName evidence="2">Uncharacterized protein</fullName>
    </submittedName>
</protein>
<proteinExistence type="predicted"/>